<proteinExistence type="predicted"/>
<keyword evidence="2" id="KW-1185">Reference proteome</keyword>
<dbReference type="AlphaFoldDB" id="A0A9X9MG68"/>
<evidence type="ECO:0000313" key="2">
    <source>
        <dbReference type="Proteomes" id="UP000324639"/>
    </source>
</evidence>
<gene>
    <name evidence="1" type="ORF">BGT96224V316_LOCUS3532</name>
</gene>
<organism evidence="1 2">
    <name type="scientific">Blumeria graminis f. sp. tritici</name>
    <dbReference type="NCBI Taxonomy" id="62690"/>
    <lineage>
        <taxon>Eukaryota</taxon>
        <taxon>Fungi</taxon>
        <taxon>Dikarya</taxon>
        <taxon>Ascomycota</taxon>
        <taxon>Pezizomycotina</taxon>
        <taxon>Leotiomycetes</taxon>
        <taxon>Erysiphales</taxon>
        <taxon>Erysiphaceae</taxon>
        <taxon>Blumeria</taxon>
    </lineage>
</organism>
<reference evidence="1 2" key="1">
    <citation type="submission" date="2018-08" db="EMBL/GenBank/DDBJ databases">
        <authorList>
            <person name="Muller C M."/>
        </authorList>
    </citation>
    <scope>NUCLEOTIDE SEQUENCE [LARGE SCALE GENOMIC DNA]</scope>
</reference>
<evidence type="ECO:0000313" key="1">
    <source>
        <dbReference type="EMBL" id="VDB85811.1"/>
    </source>
</evidence>
<dbReference type="Proteomes" id="UP000324639">
    <property type="component" value="Chromosome Bgt_-05"/>
</dbReference>
<protein>
    <submittedName>
        <fullName evidence="1">Bgt-50226</fullName>
    </submittedName>
</protein>
<accession>A0A9X9MG68</accession>
<name>A0A9X9MG68_BLUGR</name>
<dbReference type="EMBL" id="LR026988">
    <property type="protein sequence ID" value="VDB85811.1"/>
    <property type="molecule type" value="Genomic_DNA"/>
</dbReference>
<sequence length="34" mass="3747">MVGWLRGKLISSSRAAISQLVLPMTGETFLLWAN</sequence>